<dbReference type="Pfam" id="PF00359">
    <property type="entry name" value="PTS_EIIA_2"/>
    <property type="match status" value="1"/>
</dbReference>
<dbReference type="SUPFAM" id="SSF55594">
    <property type="entry name" value="HPr-like"/>
    <property type="match status" value="1"/>
</dbReference>
<organism evidence="7 8">
    <name type="scientific">Kluyvera cryocrescens</name>
    <name type="common">Kluyvera citrophila</name>
    <dbReference type="NCBI Taxonomy" id="580"/>
    <lineage>
        <taxon>Bacteria</taxon>
        <taxon>Pseudomonadati</taxon>
        <taxon>Pseudomonadota</taxon>
        <taxon>Gammaproteobacteria</taxon>
        <taxon>Enterobacterales</taxon>
        <taxon>Enterobacteriaceae</taxon>
        <taxon>Kluyvera</taxon>
    </lineage>
</organism>
<comment type="caution">
    <text evidence="7">The sequence shown here is derived from an EMBL/GenBank/DDBJ whole genome shotgun (WGS) entry which is preliminary data.</text>
</comment>
<dbReference type="PANTHER" id="PTHR46244:SF4">
    <property type="entry name" value="MULTIPHOSPHORYL TRANSFER PROTEIN 1-RELATED"/>
    <property type="match status" value="1"/>
</dbReference>
<sequence length="515" mass="56235">MAKEITYHCTLSEGIHARPAGHIARLCNTYQAEINWQNQRTGIAGSARNALSLVATDTLPGDSCRITLSGPDSDSAAVALEALLAHLPDFSAIAETAPGHLPRWLEELKPQYQTGACISEGIAIAPPVVIASASFDDLLAQSPQQHSSIELEQQTFATALATLRQEKIAALRLTEGIEHDLLEAHLAFISDGEFQDSIGDYLMQGQSCWQAVLHAAMDYSALLLRSSSRYIQQRTLDILDIATQILRTIDQTHPLLQEAPALTAPAVVFASALTPSQLLAIKRENLAGLVLSNTGKNSHTAILARALAIPTLADIALPTDSSGQKLVVLDAGYGILITDVTERILRDYRHEIAVQQQKINQPPAQSADKSLLTPEMIQWDLAVEDKNEAIKKMVDHLWLLQRTASREKLCQDIWAREIPFPTVVGSGFAIPHARTSAIENSTVSIARLKQPVAWGGVQVDMVFMLSISEHAAEHEHMRYFSTLARMLMNDEFVSKAKAATSPIALYDLIFSTLAR</sequence>
<dbReference type="SUPFAM" id="SSF52009">
    <property type="entry name" value="Phosphohistidine domain"/>
    <property type="match status" value="1"/>
</dbReference>
<reference evidence="7" key="1">
    <citation type="journal article" date="2023" name="J Glob Antimicrob Resist">
        <title>Emergence of NDM-1 and KPC-3 carbapenemases in Kluyvera cryocrescens: Investigating genetic heterogeneity and acquisition routes of blaNDM-1 in Enterobacterales species in Portugal.</title>
        <authorList>
            <person name="Loiodice M."/>
            <person name="Ribeiro M."/>
            <person name="Peixe L."/>
            <person name="Novais A."/>
        </authorList>
    </citation>
    <scope>NUCLEOTIDE SEQUENCE</scope>
    <source>
        <strain evidence="7">K629</strain>
    </source>
</reference>
<dbReference type="Gene3D" id="3.30.1340.10">
    <property type="entry name" value="HPr-like"/>
    <property type="match status" value="1"/>
</dbReference>
<dbReference type="PROSITE" id="PS51094">
    <property type="entry name" value="PTS_EIIA_TYPE_2"/>
    <property type="match status" value="1"/>
</dbReference>
<dbReference type="EMBL" id="JAUEQX010000011">
    <property type="protein sequence ID" value="MDW3777982.1"/>
    <property type="molecule type" value="Genomic_DNA"/>
</dbReference>
<dbReference type="AlphaFoldDB" id="A0AAW9CAR5"/>
<evidence type="ECO:0000256" key="4">
    <source>
        <dbReference type="ARBA" id="ARBA00022679"/>
    </source>
</evidence>
<dbReference type="Pfam" id="PF05524">
    <property type="entry name" value="PEP-utilisers_N"/>
    <property type="match status" value="1"/>
</dbReference>
<keyword evidence="4" id="KW-0808">Transferase</keyword>
<dbReference type="Gene3D" id="1.10.274.10">
    <property type="entry name" value="PtsI, HPr-binding domain"/>
    <property type="match status" value="1"/>
</dbReference>
<dbReference type="GO" id="GO:0009401">
    <property type="term" value="P:phosphoenolpyruvate-dependent sugar phosphotransferase system"/>
    <property type="evidence" value="ECO:0007669"/>
    <property type="project" value="InterPro"/>
</dbReference>
<dbReference type="RefSeq" id="WP_318242695.1">
    <property type="nucleotide sequence ID" value="NZ_JAUEQX010000011.1"/>
</dbReference>
<dbReference type="CDD" id="cd00211">
    <property type="entry name" value="PTS_IIA_fru"/>
    <property type="match status" value="1"/>
</dbReference>
<dbReference type="InterPro" id="IPR036618">
    <property type="entry name" value="PtsI_HPr-bd_sf"/>
</dbReference>
<proteinExistence type="inferred from homology"/>
<comment type="similarity">
    <text evidence="1">Belongs to the PEP-utilizing enzyme family.</text>
</comment>
<feature type="domain" description="PTS EIIA type-2" evidence="5">
    <location>
        <begin position="370"/>
        <end position="512"/>
    </location>
</feature>
<dbReference type="InterPro" id="IPR000032">
    <property type="entry name" value="HPr-like"/>
</dbReference>
<dbReference type="Pfam" id="PF00381">
    <property type="entry name" value="PTS-HPr"/>
    <property type="match status" value="1"/>
</dbReference>
<dbReference type="InterPro" id="IPR035895">
    <property type="entry name" value="HPr-like_sf"/>
</dbReference>
<dbReference type="PANTHER" id="PTHR46244">
    <property type="entry name" value="PHOSPHOENOLPYRUVATE-PROTEIN PHOSPHOTRANSFERASE"/>
    <property type="match status" value="1"/>
</dbReference>
<accession>A0AAW9CAR5</accession>
<dbReference type="CDD" id="cd00367">
    <property type="entry name" value="PTS-HPr_like"/>
    <property type="match status" value="1"/>
</dbReference>
<dbReference type="Proteomes" id="UP001276300">
    <property type="component" value="Unassembled WGS sequence"/>
</dbReference>
<dbReference type="InterPro" id="IPR050499">
    <property type="entry name" value="PEP-utilizing_PTS_enzyme"/>
</dbReference>
<dbReference type="InterPro" id="IPR016152">
    <property type="entry name" value="PTrfase/Anion_transptr"/>
</dbReference>
<protein>
    <submittedName>
        <fullName evidence="7">PTS sugar transporter subunit IIA</fullName>
    </submittedName>
</protein>
<evidence type="ECO:0000259" key="6">
    <source>
        <dbReference type="PROSITE" id="PS51350"/>
    </source>
</evidence>
<keyword evidence="2" id="KW-0597">Phosphoprotein</keyword>
<dbReference type="SUPFAM" id="SSF47831">
    <property type="entry name" value="Enzyme I of the PEP:sugar phosphotransferase system HPr-binding (sub)domain"/>
    <property type="match status" value="1"/>
</dbReference>
<evidence type="ECO:0000313" key="8">
    <source>
        <dbReference type="Proteomes" id="UP001276300"/>
    </source>
</evidence>
<dbReference type="Gene3D" id="3.40.930.10">
    <property type="entry name" value="Mannitol-specific EII, Chain A"/>
    <property type="match status" value="1"/>
</dbReference>
<evidence type="ECO:0000313" key="7">
    <source>
        <dbReference type="EMBL" id="MDW3777982.1"/>
    </source>
</evidence>
<dbReference type="GO" id="GO:0016772">
    <property type="term" value="F:transferase activity, transferring phosphorus-containing groups"/>
    <property type="evidence" value="ECO:0007669"/>
    <property type="project" value="InterPro"/>
</dbReference>
<dbReference type="Gene3D" id="3.50.30.10">
    <property type="entry name" value="Phosphohistidine domain"/>
    <property type="match status" value="1"/>
</dbReference>
<gene>
    <name evidence="7" type="ORF">QWU01_14335</name>
</gene>
<dbReference type="InterPro" id="IPR008731">
    <property type="entry name" value="PTS_EIN"/>
</dbReference>
<dbReference type="Pfam" id="PF00391">
    <property type="entry name" value="PEP-utilizers"/>
    <property type="match status" value="1"/>
</dbReference>
<dbReference type="SUPFAM" id="SSF55804">
    <property type="entry name" value="Phoshotransferase/anion transport protein"/>
    <property type="match status" value="1"/>
</dbReference>
<evidence type="ECO:0000256" key="2">
    <source>
        <dbReference type="ARBA" id="ARBA00022553"/>
    </source>
</evidence>
<keyword evidence="3 7" id="KW-0762">Sugar transport</keyword>
<dbReference type="InterPro" id="IPR002178">
    <property type="entry name" value="PTS_EIIA_type-2_dom"/>
</dbReference>
<name>A0AAW9CAR5_KLUCR</name>
<evidence type="ECO:0000259" key="5">
    <source>
        <dbReference type="PROSITE" id="PS51094"/>
    </source>
</evidence>
<evidence type="ECO:0000256" key="1">
    <source>
        <dbReference type="ARBA" id="ARBA00007837"/>
    </source>
</evidence>
<dbReference type="InterPro" id="IPR008279">
    <property type="entry name" value="PEP-util_enz_mobile_dom"/>
</dbReference>
<evidence type="ECO:0000256" key="3">
    <source>
        <dbReference type="ARBA" id="ARBA00022597"/>
    </source>
</evidence>
<dbReference type="InterPro" id="IPR036637">
    <property type="entry name" value="Phosphohistidine_dom_sf"/>
</dbReference>
<feature type="domain" description="HPr" evidence="6">
    <location>
        <begin position="2"/>
        <end position="93"/>
    </location>
</feature>
<dbReference type="PROSITE" id="PS51350">
    <property type="entry name" value="PTS_HPR_DOM"/>
    <property type="match status" value="1"/>
</dbReference>
<keyword evidence="3 7" id="KW-0813">Transport</keyword>